<dbReference type="PROSITE" id="PS50089">
    <property type="entry name" value="ZF_RING_2"/>
    <property type="match status" value="1"/>
</dbReference>
<dbReference type="InterPro" id="IPR018957">
    <property type="entry name" value="Znf_C3HC4_RING-type"/>
</dbReference>
<dbReference type="Pfam" id="PF00097">
    <property type="entry name" value="zf-C3HC4"/>
    <property type="match status" value="1"/>
</dbReference>
<protein>
    <submittedName>
        <fullName evidence="7">RING-type domain-containing protein</fullName>
    </submittedName>
</protein>
<reference evidence="7" key="1">
    <citation type="submission" date="2022-11" db="UniProtKB">
        <authorList>
            <consortium name="WormBaseParasite"/>
        </authorList>
    </citation>
    <scope>IDENTIFICATION</scope>
</reference>
<dbReference type="InterPro" id="IPR001841">
    <property type="entry name" value="Znf_RING"/>
</dbReference>
<evidence type="ECO:0000313" key="6">
    <source>
        <dbReference type="Proteomes" id="UP000887574"/>
    </source>
</evidence>
<dbReference type="InterPro" id="IPR047153">
    <property type="entry name" value="TRIM45/56/19-like"/>
</dbReference>
<dbReference type="PANTHER" id="PTHR25462">
    <property type="entry name" value="BONUS, ISOFORM C-RELATED"/>
    <property type="match status" value="1"/>
</dbReference>
<dbReference type="AlphaFoldDB" id="A0A915CXK6"/>
<evidence type="ECO:0000259" key="5">
    <source>
        <dbReference type="PROSITE" id="PS50089"/>
    </source>
</evidence>
<dbReference type="SMART" id="SM00184">
    <property type="entry name" value="RING"/>
    <property type="match status" value="1"/>
</dbReference>
<evidence type="ECO:0000256" key="1">
    <source>
        <dbReference type="ARBA" id="ARBA00022723"/>
    </source>
</evidence>
<keyword evidence="2 4" id="KW-0863">Zinc-finger</keyword>
<dbReference type="PANTHER" id="PTHR25462:SF296">
    <property type="entry name" value="MEIOTIC P26, ISOFORM F"/>
    <property type="match status" value="1"/>
</dbReference>
<keyword evidence="3" id="KW-0862">Zinc</keyword>
<name>A0A915CXK6_9BILA</name>
<keyword evidence="1" id="KW-0479">Metal-binding</keyword>
<sequence>MSQASSTTLNCSNNDLDCAICNDLLEEPKQLSRGHIFCYKCVLRLIEYAPPTTSRARVVYILCPNCRSQVSVPKTENLPTVYLIQGMVDKEKQTRAVNATQAPEPNKGECNSCSQLLPSEQLFSARLAIL</sequence>
<dbReference type="Gene3D" id="3.30.40.10">
    <property type="entry name" value="Zinc/RING finger domain, C3HC4 (zinc finger)"/>
    <property type="match status" value="1"/>
</dbReference>
<dbReference type="Proteomes" id="UP000887574">
    <property type="component" value="Unplaced"/>
</dbReference>
<evidence type="ECO:0000256" key="2">
    <source>
        <dbReference type="ARBA" id="ARBA00022771"/>
    </source>
</evidence>
<evidence type="ECO:0000256" key="3">
    <source>
        <dbReference type="ARBA" id="ARBA00022833"/>
    </source>
</evidence>
<evidence type="ECO:0000313" key="7">
    <source>
        <dbReference type="WBParaSite" id="jg13659"/>
    </source>
</evidence>
<dbReference type="WBParaSite" id="jg13659">
    <property type="protein sequence ID" value="jg13659"/>
    <property type="gene ID" value="jg13659"/>
</dbReference>
<feature type="domain" description="RING-type" evidence="5">
    <location>
        <begin position="18"/>
        <end position="67"/>
    </location>
</feature>
<dbReference type="InterPro" id="IPR013083">
    <property type="entry name" value="Znf_RING/FYVE/PHD"/>
</dbReference>
<evidence type="ECO:0000256" key="4">
    <source>
        <dbReference type="PROSITE-ProRule" id="PRU00175"/>
    </source>
</evidence>
<organism evidence="6 7">
    <name type="scientific">Ditylenchus dipsaci</name>
    <dbReference type="NCBI Taxonomy" id="166011"/>
    <lineage>
        <taxon>Eukaryota</taxon>
        <taxon>Metazoa</taxon>
        <taxon>Ecdysozoa</taxon>
        <taxon>Nematoda</taxon>
        <taxon>Chromadorea</taxon>
        <taxon>Rhabditida</taxon>
        <taxon>Tylenchina</taxon>
        <taxon>Tylenchomorpha</taxon>
        <taxon>Sphaerularioidea</taxon>
        <taxon>Anguinidae</taxon>
        <taxon>Anguininae</taxon>
        <taxon>Ditylenchus</taxon>
    </lineage>
</organism>
<dbReference type="SUPFAM" id="SSF57850">
    <property type="entry name" value="RING/U-box"/>
    <property type="match status" value="1"/>
</dbReference>
<proteinExistence type="predicted"/>
<dbReference type="GO" id="GO:0008270">
    <property type="term" value="F:zinc ion binding"/>
    <property type="evidence" value="ECO:0007669"/>
    <property type="project" value="UniProtKB-KW"/>
</dbReference>
<accession>A0A915CXK6</accession>
<keyword evidence="6" id="KW-1185">Reference proteome</keyword>